<gene>
    <name evidence="4" type="primary">cydD_1</name>
    <name evidence="4" type="ORF">NCTC12151_01391</name>
</gene>
<dbReference type="KEGG" id="lri:NCTC12151_01391"/>
<dbReference type="GO" id="GO:0015421">
    <property type="term" value="F:ABC-type oligopeptide transporter activity"/>
    <property type="evidence" value="ECO:0007669"/>
    <property type="project" value="TreeGrafter"/>
</dbReference>
<keyword evidence="2 4" id="KW-0067">ATP-binding</keyword>
<dbReference type="SUPFAM" id="SSF52540">
    <property type="entry name" value="P-loop containing nucleoside triphosphate hydrolases"/>
    <property type="match status" value="1"/>
</dbReference>
<dbReference type="Gene3D" id="3.40.50.300">
    <property type="entry name" value="P-loop containing nucleotide triphosphate hydrolases"/>
    <property type="match status" value="1"/>
</dbReference>
<evidence type="ECO:0000259" key="3">
    <source>
        <dbReference type="PROSITE" id="PS50893"/>
    </source>
</evidence>
<dbReference type="EMBL" id="LS483470">
    <property type="protein sequence ID" value="SQI39556.1"/>
    <property type="molecule type" value="Genomic_DNA"/>
</dbReference>
<evidence type="ECO:0000256" key="2">
    <source>
        <dbReference type="ARBA" id="ARBA00022840"/>
    </source>
</evidence>
<dbReference type="PANTHER" id="PTHR43394">
    <property type="entry name" value="ATP-DEPENDENT PERMEASE MDL1, MITOCHONDRIAL"/>
    <property type="match status" value="1"/>
</dbReference>
<protein>
    <submittedName>
        <fullName evidence="4">ATP-binding/permease protein CydD</fullName>
    </submittedName>
</protein>
<accession>A0A2X4UI70</accession>
<organism evidence="4 5">
    <name type="scientific">Leminorella richardii</name>
    <dbReference type="NCBI Taxonomy" id="158841"/>
    <lineage>
        <taxon>Bacteria</taxon>
        <taxon>Pseudomonadati</taxon>
        <taxon>Pseudomonadota</taxon>
        <taxon>Gammaproteobacteria</taxon>
        <taxon>Enterobacterales</taxon>
        <taxon>Budviciaceae</taxon>
        <taxon>Leminorella</taxon>
    </lineage>
</organism>
<evidence type="ECO:0000313" key="4">
    <source>
        <dbReference type="EMBL" id="SQI39556.1"/>
    </source>
</evidence>
<evidence type="ECO:0000256" key="1">
    <source>
        <dbReference type="ARBA" id="ARBA00022741"/>
    </source>
</evidence>
<dbReference type="PROSITE" id="PS00211">
    <property type="entry name" value="ABC_TRANSPORTER_1"/>
    <property type="match status" value="1"/>
</dbReference>
<evidence type="ECO:0000313" key="5">
    <source>
        <dbReference type="Proteomes" id="UP000249005"/>
    </source>
</evidence>
<dbReference type="Proteomes" id="UP000249005">
    <property type="component" value="Chromosome 1"/>
</dbReference>
<dbReference type="PANTHER" id="PTHR43394:SF1">
    <property type="entry name" value="ATP-BINDING CASSETTE SUB-FAMILY B MEMBER 10, MITOCHONDRIAL"/>
    <property type="match status" value="1"/>
</dbReference>
<keyword evidence="5" id="KW-1185">Reference proteome</keyword>
<dbReference type="InterPro" id="IPR039421">
    <property type="entry name" value="Type_1_exporter"/>
</dbReference>
<keyword evidence="1" id="KW-0547">Nucleotide-binding</keyword>
<reference evidence="4 5" key="1">
    <citation type="submission" date="2018-06" db="EMBL/GenBank/DDBJ databases">
        <authorList>
            <consortium name="Pathogen Informatics"/>
            <person name="Doyle S."/>
        </authorList>
    </citation>
    <scope>NUCLEOTIDE SEQUENCE [LARGE SCALE GENOMIC DNA]</scope>
    <source>
        <strain evidence="4 5">NCTC12151</strain>
    </source>
</reference>
<dbReference type="Pfam" id="PF00005">
    <property type="entry name" value="ABC_tran"/>
    <property type="match status" value="1"/>
</dbReference>
<feature type="domain" description="ABC transporter" evidence="3">
    <location>
        <begin position="1"/>
        <end position="189"/>
    </location>
</feature>
<dbReference type="PROSITE" id="PS50893">
    <property type="entry name" value="ABC_TRANSPORTER_2"/>
    <property type="match status" value="1"/>
</dbReference>
<dbReference type="GO" id="GO:0016887">
    <property type="term" value="F:ATP hydrolysis activity"/>
    <property type="evidence" value="ECO:0007669"/>
    <property type="project" value="InterPro"/>
</dbReference>
<dbReference type="GO" id="GO:0005524">
    <property type="term" value="F:ATP binding"/>
    <property type="evidence" value="ECO:0007669"/>
    <property type="project" value="UniProtKB-KW"/>
</dbReference>
<sequence length="194" mass="21151">MLLGFLPYRGSITVNGTELSALSPSQWRQQISWVGQNPHLPARTIRENIALSAPQASDEQIAKAANRAYIDEFLSRFPDGLDTEVGDSAARLSVGQAQRVAVARALMSPCCLLLLDEPTASLDANSERLVMSALNNASTQQTTLLVTHRLEDASHYHDVWVMDKGMIVQQGDYPTLSCTPGPFADLLSNRSVEV</sequence>
<dbReference type="InterPro" id="IPR017871">
    <property type="entry name" value="ABC_transporter-like_CS"/>
</dbReference>
<dbReference type="AlphaFoldDB" id="A0A2X4UI70"/>
<proteinExistence type="predicted"/>
<dbReference type="InterPro" id="IPR027417">
    <property type="entry name" value="P-loop_NTPase"/>
</dbReference>
<name>A0A2X4UI70_9GAMM</name>
<dbReference type="InterPro" id="IPR003439">
    <property type="entry name" value="ABC_transporter-like_ATP-bd"/>
</dbReference>